<keyword evidence="8" id="KW-0012">Acyltransferase</keyword>
<feature type="transmembrane region" description="Helical" evidence="11">
    <location>
        <begin position="378"/>
        <end position="398"/>
    </location>
</feature>
<dbReference type="InterPro" id="IPR004299">
    <property type="entry name" value="MBOAT_fam"/>
</dbReference>
<keyword evidence="5 11" id="KW-0812">Transmembrane</keyword>
<feature type="transmembrane region" description="Helical" evidence="11">
    <location>
        <begin position="231"/>
        <end position="250"/>
    </location>
</feature>
<evidence type="ECO:0000256" key="10">
    <source>
        <dbReference type="ARBA" id="ARBA00093678"/>
    </source>
</evidence>
<reference evidence="12" key="1">
    <citation type="submission" date="2014-05" db="EMBL/GenBank/DDBJ databases">
        <authorList>
            <person name="Chronopoulou M."/>
        </authorList>
    </citation>
    <scope>NUCLEOTIDE SEQUENCE</scope>
    <source>
        <tissue evidence="12">Whole organism</tissue>
    </source>
</reference>
<dbReference type="GO" id="GO:0006661">
    <property type="term" value="P:phosphatidylinositol biosynthetic process"/>
    <property type="evidence" value="ECO:0007669"/>
    <property type="project" value="TreeGrafter"/>
</dbReference>
<dbReference type="PANTHER" id="PTHR13906:SF16">
    <property type="entry name" value="LYSOPHOSPHOLIPID ACYLTRANSFERASE 7"/>
    <property type="match status" value="1"/>
</dbReference>
<dbReference type="AlphaFoldDB" id="A0A0K2T723"/>
<name>A0A0K2T723_LEPSM</name>
<evidence type="ECO:0000256" key="6">
    <source>
        <dbReference type="ARBA" id="ARBA00022989"/>
    </source>
</evidence>
<evidence type="ECO:0000256" key="5">
    <source>
        <dbReference type="ARBA" id="ARBA00022692"/>
    </source>
</evidence>
<feature type="transmembrane region" description="Helical" evidence="11">
    <location>
        <begin position="37"/>
        <end position="56"/>
    </location>
</feature>
<dbReference type="GO" id="GO:0044233">
    <property type="term" value="C:mitochondria-associated endoplasmic reticulum membrane contact site"/>
    <property type="evidence" value="ECO:0007669"/>
    <property type="project" value="TreeGrafter"/>
</dbReference>
<proteinExistence type="inferred from homology"/>
<evidence type="ECO:0000256" key="8">
    <source>
        <dbReference type="ARBA" id="ARBA00023315"/>
    </source>
</evidence>
<protein>
    <recommendedName>
        <fullName evidence="10">Lysophospholipid acyltransferase 7</fullName>
    </recommendedName>
</protein>
<organism evidence="12">
    <name type="scientific">Lepeophtheirus salmonis</name>
    <name type="common">Salmon louse</name>
    <name type="synonym">Caligus salmonis</name>
    <dbReference type="NCBI Taxonomy" id="72036"/>
    <lineage>
        <taxon>Eukaryota</taxon>
        <taxon>Metazoa</taxon>
        <taxon>Ecdysozoa</taxon>
        <taxon>Arthropoda</taxon>
        <taxon>Crustacea</taxon>
        <taxon>Multicrustacea</taxon>
        <taxon>Hexanauplia</taxon>
        <taxon>Copepoda</taxon>
        <taxon>Siphonostomatoida</taxon>
        <taxon>Caligidae</taxon>
        <taxon>Lepeophtheirus</taxon>
    </lineage>
</organism>
<dbReference type="OrthoDB" id="7663182at2759"/>
<evidence type="ECO:0000256" key="2">
    <source>
        <dbReference type="ARBA" id="ARBA00005074"/>
    </source>
</evidence>
<keyword evidence="6 11" id="KW-1133">Transmembrane helix</keyword>
<feature type="transmembrane region" description="Helical" evidence="11">
    <location>
        <begin position="180"/>
        <end position="203"/>
    </location>
</feature>
<sequence length="443" mass="52168">MIRIESDYLYLLLLVLSVFYGKVLRSLYWDKPLARKWASTCAGFVADLIVSGPYLAHQLLSIFFQTLLLRFCPKKSLGLVSFIFNFLYLFFFRLEDYLGIPIHPPISNAIQMILSLKMIGLAFDHQEGSINPSIMDIFHFSFSHATILTGPYVRFRTFNDCYKMEYFKSINCDKRVMDRIYYFPIFISVYFIIGYIFPFSAVLKDDFYETSSVFYRIFYFTPTFTTFRMRFYIGFILAECSCIMYGLGAYPSSRLNKPGHGPSKEAMDSIKYKDEDFDFLTIKNIDPWQTEVALTVRDALRQWNMTVQSWLVHYVYKKCPVKYLRTLSVMIVSSAWHGVHFGYYLSLGSIPLFLFVEDFYDKILRARLPNNYKKYYDIVGWFLRVQAFSYLSMAFQLLHINATLNYWRSIYFIGHVFCIVAYIFGIFIVQPLSNKYLISSRVS</sequence>
<feature type="transmembrane region" description="Helical" evidence="11">
    <location>
        <begin position="323"/>
        <end position="345"/>
    </location>
</feature>
<dbReference type="EMBL" id="HACA01004447">
    <property type="protein sequence ID" value="CDW21808.1"/>
    <property type="molecule type" value="Transcribed_RNA"/>
</dbReference>
<feature type="transmembrane region" description="Helical" evidence="11">
    <location>
        <begin position="7"/>
        <end position="25"/>
    </location>
</feature>
<accession>A0A0K2T723</accession>
<keyword evidence="7 11" id="KW-0472">Membrane</keyword>
<feature type="transmembrane region" description="Helical" evidence="11">
    <location>
        <begin position="410"/>
        <end position="429"/>
    </location>
</feature>
<dbReference type="PANTHER" id="PTHR13906">
    <property type="entry name" value="PORCUPINE"/>
    <property type="match status" value="1"/>
</dbReference>
<evidence type="ECO:0000256" key="1">
    <source>
        <dbReference type="ARBA" id="ARBA00004141"/>
    </source>
</evidence>
<evidence type="ECO:0000256" key="11">
    <source>
        <dbReference type="SAM" id="Phobius"/>
    </source>
</evidence>
<keyword evidence="4" id="KW-0808">Transferase</keyword>
<comment type="pathway">
    <text evidence="9">Phospholipid metabolism.</text>
</comment>
<evidence type="ECO:0000256" key="4">
    <source>
        <dbReference type="ARBA" id="ARBA00022679"/>
    </source>
</evidence>
<dbReference type="Pfam" id="PF03062">
    <property type="entry name" value="MBOAT"/>
    <property type="match status" value="1"/>
</dbReference>
<dbReference type="GO" id="GO:0071617">
    <property type="term" value="F:lysophospholipid acyltransferase activity"/>
    <property type="evidence" value="ECO:0007669"/>
    <property type="project" value="TreeGrafter"/>
</dbReference>
<evidence type="ECO:0000256" key="9">
    <source>
        <dbReference type="ARBA" id="ARBA00025707"/>
    </source>
</evidence>
<evidence type="ECO:0000256" key="3">
    <source>
        <dbReference type="ARBA" id="ARBA00010323"/>
    </source>
</evidence>
<comment type="similarity">
    <text evidence="3">Belongs to the membrane-bound acyltransferase family.</text>
</comment>
<dbReference type="GO" id="GO:0016020">
    <property type="term" value="C:membrane"/>
    <property type="evidence" value="ECO:0007669"/>
    <property type="project" value="UniProtKB-SubCell"/>
</dbReference>
<feature type="transmembrane region" description="Helical" evidence="11">
    <location>
        <begin position="77"/>
        <end position="94"/>
    </location>
</feature>
<dbReference type="GO" id="GO:0030258">
    <property type="term" value="P:lipid modification"/>
    <property type="evidence" value="ECO:0007669"/>
    <property type="project" value="TreeGrafter"/>
</dbReference>
<evidence type="ECO:0000256" key="7">
    <source>
        <dbReference type="ARBA" id="ARBA00023136"/>
    </source>
</evidence>
<comment type="pathway">
    <text evidence="2">Lipid metabolism; phospholipid metabolism.</text>
</comment>
<dbReference type="InterPro" id="IPR049941">
    <property type="entry name" value="LPLAT_7/PORCN-like"/>
</dbReference>
<comment type="subcellular location">
    <subcellularLocation>
        <location evidence="1">Membrane</location>
        <topology evidence="1">Multi-pass membrane protein</topology>
    </subcellularLocation>
</comment>
<evidence type="ECO:0000313" key="12">
    <source>
        <dbReference type="EMBL" id="CDW21808.1"/>
    </source>
</evidence>